<organism evidence="9">
    <name type="scientific">uncultured Pleomorphomonas sp</name>
    <dbReference type="NCBI Taxonomy" id="442121"/>
    <lineage>
        <taxon>Bacteria</taxon>
        <taxon>Pseudomonadati</taxon>
        <taxon>Pseudomonadota</taxon>
        <taxon>Alphaproteobacteria</taxon>
        <taxon>Hyphomicrobiales</taxon>
        <taxon>Pleomorphomonadaceae</taxon>
        <taxon>Pleomorphomonas</taxon>
        <taxon>environmental samples</taxon>
    </lineage>
</organism>
<evidence type="ECO:0000256" key="6">
    <source>
        <dbReference type="ARBA" id="ARBA00023317"/>
    </source>
</evidence>
<comment type="similarity">
    <text evidence="2">Belongs to the HpcH/HpaI aldolase family.</text>
</comment>
<feature type="domain" description="HpcH/HpaI aldolase/citrate lyase" evidence="8">
    <location>
        <begin position="24"/>
        <end position="248"/>
    </location>
</feature>
<evidence type="ECO:0000256" key="7">
    <source>
        <dbReference type="ARBA" id="ARBA00045074"/>
    </source>
</evidence>
<dbReference type="EMBL" id="FMJD01000006">
    <property type="protein sequence ID" value="SCM75480.1"/>
    <property type="molecule type" value="Genomic_DNA"/>
</dbReference>
<dbReference type="Pfam" id="PF03328">
    <property type="entry name" value="HpcH_HpaI"/>
    <property type="match status" value="1"/>
</dbReference>
<keyword evidence="4" id="KW-0460">Magnesium</keyword>
<accession>A0A212LD97</accession>
<dbReference type="GO" id="GO:0046872">
    <property type="term" value="F:metal ion binding"/>
    <property type="evidence" value="ECO:0007669"/>
    <property type="project" value="UniProtKB-KW"/>
</dbReference>
<keyword evidence="6" id="KW-0670">Pyruvate</keyword>
<dbReference type="Gene3D" id="3.20.20.60">
    <property type="entry name" value="Phosphoenolpyruvate-binding domains"/>
    <property type="match status" value="1"/>
</dbReference>
<dbReference type="GO" id="GO:0005737">
    <property type="term" value="C:cytoplasm"/>
    <property type="evidence" value="ECO:0007669"/>
    <property type="project" value="UniProtKB-ARBA"/>
</dbReference>
<dbReference type="RefSeq" id="WP_288195866.1">
    <property type="nucleotide sequence ID" value="NZ_LT608334.1"/>
</dbReference>
<dbReference type="NCBIfam" id="TIGR03239">
    <property type="entry name" value="GarL"/>
    <property type="match status" value="1"/>
</dbReference>
<dbReference type="InterPro" id="IPR050251">
    <property type="entry name" value="HpcH-HpaI_aldolase"/>
</dbReference>
<dbReference type="AlphaFoldDB" id="A0A212LD97"/>
<comment type="catalytic activity">
    <reaction evidence="7">
        <text>D-glyceraldehyde + pyruvate = 2-dehydro-3-deoxy-L-galactonate</text>
        <dbReference type="Rhea" id="RHEA:80055"/>
        <dbReference type="ChEBI" id="CHEBI:15361"/>
        <dbReference type="ChEBI" id="CHEBI:17378"/>
        <dbReference type="ChEBI" id="CHEBI:75545"/>
    </reaction>
</comment>
<dbReference type="SUPFAM" id="SSF51621">
    <property type="entry name" value="Phosphoenolpyruvate/pyruvate domain"/>
    <property type="match status" value="1"/>
</dbReference>
<sequence length="259" mass="27722">MTPRSPYTAFPNHFRQNLLARRRQIGCWSALGSPITAEVLGHAGFDWLLFDLEHAPNDLLSLIPQLMAVKDSASAPVVRPPWNDPVAMKRLLDAGCYNFLVPFVVSVDEARAAVAATRYPPAGVRGVSVSQRSNHYATVEDYFTTVNDNIAVILQIENRQGVDLSAQIAAVDGVDALFVGPSDLAATLGHLGNPRHPEVQDAIGTVFAAAAAAGKASGILAPIEEDARRYLDMGATLVAVGSDLGAFRAATQALRDKYF</sequence>
<evidence type="ECO:0000256" key="3">
    <source>
        <dbReference type="ARBA" id="ARBA00022723"/>
    </source>
</evidence>
<keyword evidence="5 9" id="KW-0456">Lyase</keyword>
<dbReference type="PANTHER" id="PTHR30502">
    <property type="entry name" value="2-KETO-3-DEOXY-L-RHAMNONATE ALDOLASE"/>
    <property type="match status" value="1"/>
</dbReference>
<dbReference type="InterPro" id="IPR015813">
    <property type="entry name" value="Pyrv/PenolPyrv_kinase-like_dom"/>
</dbReference>
<evidence type="ECO:0000256" key="5">
    <source>
        <dbReference type="ARBA" id="ARBA00023239"/>
    </source>
</evidence>
<evidence type="ECO:0000313" key="9">
    <source>
        <dbReference type="EMBL" id="SCM75480.1"/>
    </source>
</evidence>
<proteinExistence type="inferred from homology"/>
<keyword evidence="3" id="KW-0479">Metal-binding</keyword>
<dbReference type="GO" id="GO:0019394">
    <property type="term" value="P:glucarate catabolic process"/>
    <property type="evidence" value="ECO:0007669"/>
    <property type="project" value="InterPro"/>
</dbReference>
<dbReference type="GO" id="GO:0008672">
    <property type="term" value="F:2-dehydro-3-deoxyglucarate aldolase activity"/>
    <property type="evidence" value="ECO:0007669"/>
    <property type="project" value="UniProtKB-EC"/>
</dbReference>
<dbReference type="NCBIfam" id="NF007849">
    <property type="entry name" value="PRK10558.1"/>
    <property type="match status" value="1"/>
</dbReference>
<dbReference type="InterPro" id="IPR005000">
    <property type="entry name" value="Aldolase/citrate-lyase_domain"/>
</dbReference>
<dbReference type="FunFam" id="3.20.20.60:FF:000004">
    <property type="entry name" value="5-keto-4-deoxy-D-glucarate aldolase"/>
    <property type="match status" value="1"/>
</dbReference>
<dbReference type="PANTHER" id="PTHR30502:SF4">
    <property type="entry name" value="5-KETO-4-DEOXY-D-GLUCARATE ALDOLASE"/>
    <property type="match status" value="1"/>
</dbReference>
<evidence type="ECO:0000256" key="1">
    <source>
        <dbReference type="ARBA" id="ARBA00001968"/>
    </source>
</evidence>
<reference evidence="9" key="1">
    <citation type="submission" date="2016-08" db="EMBL/GenBank/DDBJ databases">
        <authorList>
            <person name="Seilhamer J.J."/>
        </authorList>
    </citation>
    <scope>NUCLEOTIDE SEQUENCE</scope>
    <source>
        <strain evidence="9">86</strain>
    </source>
</reference>
<dbReference type="InterPro" id="IPR017648">
    <property type="entry name" value="GarL"/>
</dbReference>
<evidence type="ECO:0000256" key="2">
    <source>
        <dbReference type="ARBA" id="ARBA00005568"/>
    </source>
</evidence>
<gene>
    <name evidence="9" type="primary">garL</name>
    <name evidence="9" type="ORF">KL86PLE_20148</name>
</gene>
<evidence type="ECO:0000259" key="8">
    <source>
        <dbReference type="Pfam" id="PF03328"/>
    </source>
</evidence>
<evidence type="ECO:0000256" key="4">
    <source>
        <dbReference type="ARBA" id="ARBA00022842"/>
    </source>
</evidence>
<name>A0A212LD97_9HYPH</name>
<dbReference type="EC" id="4.1.2.20" evidence="9"/>
<dbReference type="InterPro" id="IPR040442">
    <property type="entry name" value="Pyrv_kinase-like_dom_sf"/>
</dbReference>
<protein>
    <submittedName>
        <fullName evidence="9">Alpha-dehydro-beta-deoxy-D-glucarate aldolase</fullName>
        <ecNumber evidence="9">4.1.2.20</ecNumber>
    </submittedName>
</protein>
<comment type="cofactor">
    <cofactor evidence="1">
        <name>a divalent metal cation</name>
        <dbReference type="ChEBI" id="CHEBI:60240"/>
    </cofactor>
</comment>